<reference evidence="4" key="2">
    <citation type="submission" date="2025-09" db="UniProtKB">
        <authorList>
            <consortium name="Ensembl"/>
        </authorList>
    </citation>
    <scope>IDENTIFICATION</scope>
</reference>
<dbReference type="InterPro" id="IPR001375">
    <property type="entry name" value="Peptidase_S9_cat"/>
</dbReference>
<evidence type="ECO:0000313" key="4">
    <source>
        <dbReference type="Ensembl" id="ENSXCOP00000019189.1"/>
    </source>
</evidence>
<keyword evidence="5" id="KW-1185">Reference proteome</keyword>
<dbReference type="AlphaFoldDB" id="A0A3B5MHZ5"/>
<evidence type="ECO:0000313" key="5">
    <source>
        <dbReference type="Proteomes" id="UP000261380"/>
    </source>
</evidence>
<accession>A0A3B5MHZ5</accession>
<dbReference type="GeneTree" id="ENSGT00940000154657"/>
<evidence type="ECO:0000259" key="2">
    <source>
        <dbReference type="Pfam" id="PF00326"/>
    </source>
</evidence>
<dbReference type="Pfam" id="PF00930">
    <property type="entry name" value="DPPIV_N"/>
    <property type="match status" value="1"/>
</dbReference>
<dbReference type="PANTHER" id="PTHR11731:SF97">
    <property type="entry name" value="INACTIVE DIPEPTIDYL PEPTIDASE 10-LIKE"/>
    <property type="match status" value="1"/>
</dbReference>
<organism evidence="4 5">
    <name type="scientific">Xiphophorus couchianus</name>
    <name type="common">Monterrey platyfish</name>
    <dbReference type="NCBI Taxonomy" id="32473"/>
    <lineage>
        <taxon>Eukaryota</taxon>
        <taxon>Metazoa</taxon>
        <taxon>Chordata</taxon>
        <taxon>Craniata</taxon>
        <taxon>Vertebrata</taxon>
        <taxon>Euteleostomi</taxon>
        <taxon>Actinopterygii</taxon>
        <taxon>Neopterygii</taxon>
        <taxon>Teleostei</taxon>
        <taxon>Neoteleostei</taxon>
        <taxon>Acanthomorphata</taxon>
        <taxon>Ovalentaria</taxon>
        <taxon>Atherinomorphae</taxon>
        <taxon>Cyprinodontiformes</taxon>
        <taxon>Poeciliidae</taxon>
        <taxon>Poeciliinae</taxon>
        <taxon>Xiphophorus</taxon>
    </lineage>
</organism>
<dbReference type="SUPFAM" id="SSF82171">
    <property type="entry name" value="DPP6 N-terminal domain-like"/>
    <property type="match status" value="1"/>
</dbReference>
<keyword evidence="1" id="KW-0472">Membrane</keyword>
<protein>
    <recommendedName>
        <fullName evidence="6">Dipeptidyl-peptidase 6b</fullName>
    </recommendedName>
</protein>
<dbReference type="GO" id="GO:0006508">
    <property type="term" value="P:proteolysis"/>
    <property type="evidence" value="ECO:0007669"/>
    <property type="project" value="InterPro"/>
</dbReference>
<reference evidence="4" key="1">
    <citation type="submission" date="2025-08" db="UniProtKB">
        <authorList>
            <consortium name="Ensembl"/>
        </authorList>
    </citation>
    <scope>IDENTIFICATION</scope>
</reference>
<dbReference type="GO" id="GO:1901379">
    <property type="term" value="P:regulation of potassium ion transmembrane transport"/>
    <property type="evidence" value="ECO:0007669"/>
    <property type="project" value="TreeGrafter"/>
</dbReference>
<dbReference type="Ensembl" id="ENSXCOT00000019426.1">
    <property type="protein sequence ID" value="ENSXCOP00000019189.1"/>
    <property type="gene ID" value="ENSXCOG00000014425.1"/>
</dbReference>
<dbReference type="InterPro" id="IPR029058">
    <property type="entry name" value="AB_hydrolase_fold"/>
</dbReference>
<dbReference type="PANTHER" id="PTHR11731">
    <property type="entry name" value="PROTEASE FAMILY S9B,C DIPEPTIDYL-PEPTIDASE IV-RELATED"/>
    <property type="match status" value="1"/>
</dbReference>
<feature type="domain" description="Dipeptidylpeptidase IV N-terminal" evidence="3">
    <location>
        <begin position="97"/>
        <end position="382"/>
    </location>
</feature>
<keyword evidence="1" id="KW-0812">Transmembrane</keyword>
<evidence type="ECO:0000259" key="3">
    <source>
        <dbReference type="Pfam" id="PF00930"/>
    </source>
</evidence>
<dbReference type="Gene3D" id="2.140.10.30">
    <property type="entry name" value="Dipeptidylpeptidase IV, N-terminal domain"/>
    <property type="match status" value="1"/>
</dbReference>
<keyword evidence="1" id="KW-1133">Transmembrane helix</keyword>
<dbReference type="InterPro" id="IPR050278">
    <property type="entry name" value="Serine_Prot_S9B/DPPIV"/>
</dbReference>
<dbReference type="Pfam" id="PF00326">
    <property type="entry name" value="Peptidase_S9"/>
    <property type="match status" value="1"/>
</dbReference>
<dbReference type="GO" id="GO:0008076">
    <property type="term" value="C:voltage-gated potassium channel complex"/>
    <property type="evidence" value="ECO:0007669"/>
    <property type="project" value="TreeGrafter"/>
</dbReference>
<dbReference type="Proteomes" id="UP000261380">
    <property type="component" value="Unplaced"/>
</dbReference>
<feature type="domain" description="Peptidase S9 prolyl oligopeptidase catalytic" evidence="2">
    <location>
        <begin position="467"/>
        <end position="665"/>
    </location>
</feature>
<evidence type="ECO:0008006" key="6">
    <source>
        <dbReference type="Google" id="ProtNLM"/>
    </source>
</evidence>
<feature type="transmembrane region" description="Helical" evidence="1">
    <location>
        <begin position="15"/>
        <end position="36"/>
    </location>
</feature>
<proteinExistence type="predicted"/>
<dbReference type="STRING" id="32473.ENSXCOP00000019189"/>
<evidence type="ECO:0000256" key="1">
    <source>
        <dbReference type="SAM" id="Phobius"/>
    </source>
</evidence>
<dbReference type="SUPFAM" id="SSF53474">
    <property type="entry name" value="alpha/beta-Hydrolases"/>
    <property type="match status" value="1"/>
</dbReference>
<dbReference type="InterPro" id="IPR002469">
    <property type="entry name" value="Peptidase_S9B_N"/>
</dbReference>
<sequence>DLGSSDGPPRNWKGIGIAMVVILAVMSLVILSVVILTPESHLLLRSHVTMEDLESEEFKVHDPCAVWLNNEVALRTREGHILTFTLSNNLTTTLLDNSSLAFVFDGDIYYKASVLRDSLRLTSTDEDQKVLNGLSDWTYEEVLLTYAAHWWSMDGARLAYLRINNSVTPVMEIPHFLGGLYPSNMIFPYPKAGSSIPSVSLFVVNLYGPTHTLEMLPPDSLENYISMVSWISSTRLAVRWLNRAQNQSVLCVCEATTGACSEQDLPLFTSDGSVFYTILPAKQGARGEFHHIAGLTVQQPAIPSVPPRFLTSGSWDVTLLCALDEKAGKYFLSTEESRESRHLYVDLNGAFQRHCISCGLIDGCGFFRAVFSPNRTHFVLYCLPGIPKVTIHSLKDPSYVILEDNNLLSAALEDKRLPESLFRTVQADNHLHLKLTLPQGYEANLLPLLIIDGTPGSQTVTEEFSLGWPQVLCSTHGVALAWVDGRSGVGRGQKTVAVDPRKLGSLRVKDYLGVVLLMQLPYVDNRRIALFGKALGGYLALKMLAATDNLFQCAAAVAPITDFRLYAAFSERYLGFPAKEEHAYTTASVLEEVNKLKEENFLIVHGTADRVHFQHSAELLSRLVKVEANYSLQLYPDESHILREPRSVRHFQRTLVNYLQNCLKHSALLDSPEEEEEED</sequence>
<dbReference type="GO" id="GO:0008236">
    <property type="term" value="F:serine-type peptidase activity"/>
    <property type="evidence" value="ECO:0007669"/>
    <property type="project" value="InterPro"/>
</dbReference>
<dbReference type="Gene3D" id="3.40.50.1820">
    <property type="entry name" value="alpha/beta hydrolase"/>
    <property type="match status" value="1"/>
</dbReference>
<name>A0A3B5MHZ5_9TELE</name>